<evidence type="ECO:0000313" key="2">
    <source>
        <dbReference type="Proteomes" id="UP001189429"/>
    </source>
</evidence>
<accession>A0ABN9W655</accession>
<keyword evidence="2" id="KW-1185">Reference proteome</keyword>
<reference evidence="1" key="1">
    <citation type="submission" date="2023-10" db="EMBL/GenBank/DDBJ databases">
        <authorList>
            <person name="Chen Y."/>
            <person name="Shah S."/>
            <person name="Dougan E. K."/>
            <person name="Thang M."/>
            <person name="Chan C."/>
        </authorList>
    </citation>
    <scope>NUCLEOTIDE SEQUENCE [LARGE SCALE GENOMIC DNA]</scope>
</reference>
<proteinExistence type="predicted"/>
<sequence length="108" mass="11468">MRREVGVGVFPGARSVSVSVKSAPRPTRSSEELASPFPDAFLAFRPQEVATPEVCAPECTNVGGAGWYIVIGPALQAVCVDLLPSSLQLFFSASSMRVVFTPAFCEFA</sequence>
<gene>
    <name evidence="1" type="ORF">PCOR1329_LOCUS63406</name>
</gene>
<name>A0ABN9W655_9DINO</name>
<protein>
    <submittedName>
        <fullName evidence="1">Uncharacterized protein</fullName>
    </submittedName>
</protein>
<dbReference type="Proteomes" id="UP001189429">
    <property type="component" value="Unassembled WGS sequence"/>
</dbReference>
<comment type="caution">
    <text evidence="1">The sequence shown here is derived from an EMBL/GenBank/DDBJ whole genome shotgun (WGS) entry which is preliminary data.</text>
</comment>
<dbReference type="EMBL" id="CAUYUJ010018048">
    <property type="protein sequence ID" value="CAK0880186.1"/>
    <property type="molecule type" value="Genomic_DNA"/>
</dbReference>
<evidence type="ECO:0000313" key="1">
    <source>
        <dbReference type="EMBL" id="CAK0880186.1"/>
    </source>
</evidence>
<organism evidence="1 2">
    <name type="scientific">Prorocentrum cordatum</name>
    <dbReference type="NCBI Taxonomy" id="2364126"/>
    <lineage>
        <taxon>Eukaryota</taxon>
        <taxon>Sar</taxon>
        <taxon>Alveolata</taxon>
        <taxon>Dinophyceae</taxon>
        <taxon>Prorocentrales</taxon>
        <taxon>Prorocentraceae</taxon>
        <taxon>Prorocentrum</taxon>
    </lineage>
</organism>